<proteinExistence type="predicted"/>
<evidence type="ECO:0000313" key="2">
    <source>
        <dbReference type="EMBL" id="CAB1453577.1"/>
    </source>
</evidence>
<gene>
    <name evidence="2" type="ORF">PLEPLA_LOCUS41333</name>
</gene>
<keyword evidence="3" id="KW-1185">Reference proteome</keyword>
<accession>A0A9N7VIQ9</accession>
<name>A0A9N7VIQ9_PLEPL</name>
<organism evidence="2 3">
    <name type="scientific">Pleuronectes platessa</name>
    <name type="common">European plaice</name>
    <dbReference type="NCBI Taxonomy" id="8262"/>
    <lineage>
        <taxon>Eukaryota</taxon>
        <taxon>Metazoa</taxon>
        <taxon>Chordata</taxon>
        <taxon>Craniata</taxon>
        <taxon>Vertebrata</taxon>
        <taxon>Euteleostomi</taxon>
        <taxon>Actinopterygii</taxon>
        <taxon>Neopterygii</taxon>
        <taxon>Teleostei</taxon>
        <taxon>Neoteleostei</taxon>
        <taxon>Acanthomorphata</taxon>
        <taxon>Carangaria</taxon>
        <taxon>Pleuronectiformes</taxon>
        <taxon>Pleuronectoidei</taxon>
        <taxon>Pleuronectidae</taxon>
        <taxon>Pleuronectes</taxon>
    </lineage>
</organism>
<dbReference type="EMBL" id="CADEAL010004177">
    <property type="protein sequence ID" value="CAB1453577.1"/>
    <property type="molecule type" value="Genomic_DNA"/>
</dbReference>
<dbReference type="Proteomes" id="UP001153269">
    <property type="component" value="Unassembled WGS sequence"/>
</dbReference>
<comment type="caution">
    <text evidence="2">The sequence shown here is derived from an EMBL/GenBank/DDBJ whole genome shotgun (WGS) entry which is preliminary data.</text>
</comment>
<evidence type="ECO:0000256" key="1">
    <source>
        <dbReference type="SAM" id="MobiDB-lite"/>
    </source>
</evidence>
<protein>
    <submittedName>
        <fullName evidence="2">Uncharacterized protein</fullName>
    </submittedName>
</protein>
<feature type="region of interest" description="Disordered" evidence="1">
    <location>
        <begin position="24"/>
        <end position="48"/>
    </location>
</feature>
<dbReference type="AlphaFoldDB" id="A0A9N7VIQ9"/>
<reference evidence="2" key="1">
    <citation type="submission" date="2020-03" db="EMBL/GenBank/DDBJ databases">
        <authorList>
            <person name="Weist P."/>
        </authorList>
    </citation>
    <scope>NUCLEOTIDE SEQUENCE</scope>
</reference>
<sequence>MTSYSNGGFFNAAYHDSETLEVDRRYSNKSHHTNPYPRDDPAWQGDRAETHDGYVSQTTGSNEASARVPWRDWQGESWRGRESIPMGLISELPGALHGSMTSITAHFKSTLTLSTIKRHRFDFLLQCQAT</sequence>
<evidence type="ECO:0000313" key="3">
    <source>
        <dbReference type="Proteomes" id="UP001153269"/>
    </source>
</evidence>
<feature type="compositionally biased region" description="Basic and acidic residues" evidence="1">
    <location>
        <begin position="37"/>
        <end position="48"/>
    </location>
</feature>